<accession>A0ABN9RNI9</accession>
<comment type="caution">
    <text evidence="1">The sequence shown here is derived from an EMBL/GenBank/DDBJ whole genome shotgun (WGS) entry which is preliminary data.</text>
</comment>
<organism evidence="1 2">
    <name type="scientific">Prorocentrum cordatum</name>
    <dbReference type="NCBI Taxonomy" id="2364126"/>
    <lineage>
        <taxon>Eukaryota</taxon>
        <taxon>Sar</taxon>
        <taxon>Alveolata</taxon>
        <taxon>Dinophyceae</taxon>
        <taxon>Prorocentrales</taxon>
        <taxon>Prorocentraceae</taxon>
        <taxon>Prorocentrum</taxon>
    </lineage>
</organism>
<reference evidence="1" key="1">
    <citation type="submission" date="2023-10" db="EMBL/GenBank/DDBJ databases">
        <authorList>
            <person name="Chen Y."/>
            <person name="Shah S."/>
            <person name="Dougan E. K."/>
            <person name="Thang M."/>
            <person name="Chan C."/>
        </authorList>
    </citation>
    <scope>NUCLEOTIDE SEQUENCE [LARGE SCALE GENOMIC DNA]</scope>
</reference>
<evidence type="ECO:0000313" key="2">
    <source>
        <dbReference type="Proteomes" id="UP001189429"/>
    </source>
</evidence>
<sequence>MSMLTQRQCLEALQIVAEDLAGGPEALAEEHFWETFVRDYPSILQRTQGRFNTTDVDFPGFKSVASQLESSRGEFAFLTEKRVCKIAGLDGTTEARHFGEIARLHRAFTGAAPAAANLAIILPFLASETVSSSALEMIPGRVLRVDVVLNEVQMVIFNVRNRGLSKQEVTMACEQIKDANRQARDNPFSFFVAVLGDFNFSIDAVLIFHRPETSRVQATHDHRVHAPVWSKTLGAMMEVCSDSPSHFCKHTNSVSRTGRFFCSAAGWEVCQLTVSAGTIDSPESLNGKVVSDRAAVTVALRQRAARPPQERPIPKLIFQSPFFERRLQGMLQDGDGELLSWSPLVSSEHYEEMMKETAGETRDVLFFQAYLDRFLKFGKDLQVDVPLVPLFMQVTKRAKYSTPGIVIVFECWVFGIRITHGCGLVGSLYALASAPMLQDFEENLEMAGKGAASSVNSSLRRTRVQSALNYVAQFVPMPPDFLAHERGVASQVLRRPLGMLSNESIPELQCWGGPRLPPWAVRASAALLRAAAVTFRDFSTYLDLMRARALDCRAATRMVYQRGVLNVVYQLGVLHVVCQLGVLQVVYKLGVLQVMYQLGVPPPVRQLGILQVACQQGVLHVVYQLGVLPLVY</sequence>
<proteinExistence type="predicted"/>
<dbReference type="Proteomes" id="UP001189429">
    <property type="component" value="Unassembled WGS sequence"/>
</dbReference>
<gene>
    <name evidence="1" type="ORF">PCOR1329_LOCUS22314</name>
</gene>
<dbReference type="EMBL" id="CAUYUJ010007446">
    <property type="protein sequence ID" value="CAK0820758.1"/>
    <property type="molecule type" value="Genomic_DNA"/>
</dbReference>
<protein>
    <submittedName>
        <fullName evidence="1">Uncharacterized protein</fullName>
    </submittedName>
</protein>
<evidence type="ECO:0000313" key="1">
    <source>
        <dbReference type="EMBL" id="CAK0820758.1"/>
    </source>
</evidence>
<keyword evidence="2" id="KW-1185">Reference proteome</keyword>
<name>A0ABN9RNI9_9DINO</name>